<name>A0A939BM40_9FIRM</name>
<keyword evidence="3" id="KW-1185">Reference proteome</keyword>
<dbReference type="InterPro" id="IPR003141">
    <property type="entry name" value="Pol/His_phosphatase_N"/>
</dbReference>
<dbReference type="InterPro" id="IPR004805">
    <property type="entry name" value="DnaE2/DnaE/PolC"/>
</dbReference>
<feature type="domain" description="Polymerase/histidinol phosphatase N-terminal" evidence="1">
    <location>
        <begin position="5"/>
        <end position="72"/>
    </location>
</feature>
<evidence type="ECO:0000259" key="1">
    <source>
        <dbReference type="SMART" id="SM00481"/>
    </source>
</evidence>
<dbReference type="PANTHER" id="PTHR32294">
    <property type="entry name" value="DNA POLYMERASE III SUBUNIT ALPHA"/>
    <property type="match status" value="1"/>
</dbReference>
<accession>A0A939BM40</accession>
<dbReference type="Gene3D" id="3.20.20.140">
    <property type="entry name" value="Metal-dependent hydrolases"/>
    <property type="match status" value="1"/>
</dbReference>
<dbReference type="GO" id="GO:0006260">
    <property type="term" value="P:DNA replication"/>
    <property type="evidence" value="ECO:0007669"/>
    <property type="project" value="InterPro"/>
</dbReference>
<dbReference type="Pfam" id="PF07733">
    <property type="entry name" value="DNA_pol3_alpha"/>
    <property type="match status" value="1"/>
</dbReference>
<keyword evidence="2" id="KW-0239">DNA-directed DNA polymerase</keyword>
<evidence type="ECO:0000313" key="3">
    <source>
        <dbReference type="Proteomes" id="UP000774000"/>
    </source>
</evidence>
<proteinExistence type="predicted"/>
<dbReference type="InterPro" id="IPR004013">
    <property type="entry name" value="PHP_dom"/>
</dbReference>
<evidence type="ECO:0000313" key="2">
    <source>
        <dbReference type="EMBL" id="MBM7555575.1"/>
    </source>
</evidence>
<dbReference type="NCBIfam" id="TIGR00594">
    <property type="entry name" value="polc"/>
    <property type="match status" value="1"/>
</dbReference>
<keyword evidence="2" id="KW-0808">Transferase</keyword>
<dbReference type="SUPFAM" id="SSF89550">
    <property type="entry name" value="PHP domain-like"/>
    <property type="match status" value="1"/>
</dbReference>
<dbReference type="InterPro" id="IPR016195">
    <property type="entry name" value="Pol/histidinol_Pase-like"/>
</dbReference>
<dbReference type="Proteomes" id="UP000774000">
    <property type="component" value="Unassembled WGS sequence"/>
</dbReference>
<gene>
    <name evidence="2" type="ORF">JOC47_000400</name>
</gene>
<comment type="caution">
    <text evidence="2">The sequence shown here is derived from an EMBL/GenBank/DDBJ whole genome shotgun (WGS) entry which is preliminary data.</text>
</comment>
<dbReference type="GO" id="GO:0003887">
    <property type="term" value="F:DNA-directed DNA polymerase activity"/>
    <property type="evidence" value="ECO:0007669"/>
    <property type="project" value="UniProtKB-KW"/>
</dbReference>
<reference evidence="2" key="1">
    <citation type="submission" date="2021-01" db="EMBL/GenBank/DDBJ databases">
        <title>Genomic Encyclopedia of Type Strains, Phase IV (KMG-IV): sequencing the most valuable type-strain genomes for metagenomic binning, comparative biology and taxonomic classification.</title>
        <authorList>
            <person name="Goeker M."/>
        </authorList>
    </citation>
    <scope>NUCLEOTIDE SEQUENCE</scope>
    <source>
        <strain evidence="2">DSM 23230</strain>
    </source>
</reference>
<dbReference type="SMART" id="SM00481">
    <property type="entry name" value="POLIIIAc"/>
    <property type="match status" value="1"/>
</dbReference>
<dbReference type="CDD" id="cd12113">
    <property type="entry name" value="PHP_PolIIIA_DnaE3"/>
    <property type="match status" value="1"/>
</dbReference>
<dbReference type="Pfam" id="PF02811">
    <property type="entry name" value="PHP"/>
    <property type="match status" value="1"/>
</dbReference>
<dbReference type="InterPro" id="IPR011708">
    <property type="entry name" value="DNA_pol3_alpha_NTPase_dom"/>
</dbReference>
<keyword evidence="2" id="KW-0548">Nucleotidyltransferase</keyword>
<dbReference type="PANTHER" id="PTHR32294:SF0">
    <property type="entry name" value="DNA POLYMERASE III SUBUNIT ALPHA"/>
    <property type="match status" value="1"/>
</dbReference>
<organism evidence="2 3">
    <name type="scientific">Halanaerobacter jeridensis</name>
    <dbReference type="NCBI Taxonomy" id="706427"/>
    <lineage>
        <taxon>Bacteria</taxon>
        <taxon>Bacillati</taxon>
        <taxon>Bacillota</taxon>
        <taxon>Clostridia</taxon>
        <taxon>Halanaerobiales</taxon>
        <taxon>Halobacteroidaceae</taxon>
        <taxon>Halanaerobacter</taxon>
    </lineage>
</organism>
<protein>
    <submittedName>
        <fullName evidence="2">DNA-directed DNA polymerase III PolC</fullName>
    </submittedName>
</protein>
<sequence length="401" mass="46441">MSDFVHLHNHSEYSLLDGTVRIENLVQKAKEDDMPAVALTDHGVMFGAIKFYQEAKKQGVKPIIGCELYIADDHQQKDARNKENYHLVLLAENKQGYRNLLKLVSTAYLDGFYYKPRIDKELLKEHSQGLIALSSCLAGRIEKLIQNRQFDKAKAEVEKYRDIFGAENFFLELQDHGLKEEKEVNNELVRLGRECNVPLVATNDAHYLEEDDAQAHDILLCIQTGKKVSDEDRMKFPNDQFYFKSQQEMKELFSDYPEAIENTAKIAERCNVEFDFDQTLLPHYEVPEGETLESYLRKLVYQGAEEKYEEVTQEIEERIDYELKIINQMGYPAYFLIVMDFVRYAKENDIIVGPGRGSAASSIVSYLLDITTIDPLEYDLLFERFLNPERVSMPDKSLPLQ</sequence>
<dbReference type="GO" id="GO:0008408">
    <property type="term" value="F:3'-5' exonuclease activity"/>
    <property type="evidence" value="ECO:0007669"/>
    <property type="project" value="InterPro"/>
</dbReference>
<dbReference type="AlphaFoldDB" id="A0A939BM40"/>
<dbReference type="EMBL" id="JAFBDQ010000002">
    <property type="protein sequence ID" value="MBM7555575.1"/>
    <property type="molecule type" value="Genomic_DNA"/>
</dbReference>